<name>A0A2I1GS73_9GLOM</name>
<evidence type="ECO:0000259" key="5">
    <source>
        <dbReference type="Pfam" id="PF23231"/>
    </source>
</evidence>
<dbReference type="GO" id="GO:0035145">
    <property type="term" value="C:exon-exon junction complex"/>
    <property type="evidence" value="ECO:0007669"/>
    <property type="project" value="InterPro"/>
</dbReference>
<dbReference type="GO" id="GO:0008380">
    <property type="term" value="P:RNA splicing"/>
    <property type="evidence" value="ECO:0007669"/>
    <property type="project" value="InterPro"/>
</dbReference>
<organism evidence="6 7">
    <name type="scientific">Rhizophagus irregularis</name>
    <dbReference type="NCBI Taxonomy" id="588596"/>
    <lineage>
        <taxon>Eukaryota</taxon>
        <taxon>Fungi</taxon>
        <taxon>Fungi incertae sedis</taxon>
        <taxon>Mucoromycota</taxon>
        <taxon>Glomeromycotina</taxon>
        <taxon>Glomeromycetes</taxon>
        <taxon>Glomerales</taxon>
        <taxon>Glomeraceae</taxon>
        <taxon>Rhizophagus</taxon>
    </lineage>
</organism>
<comment type="caution">
    <text evidence="6">The sequence shown here is derived from an EMBL/GenBank/DDBJ whole genome shotgun (WGS) entry which is preliminary data.</text>
</comment>
<dbReference type="InterPro" id="IPR004023">
    <property type="entry name" value="Mago_nashi"/>
</dbReference>
<keyword evidence="7" id="KW-1185">Reference proteome</keyword>
<keyword evidence="3" id="KW-0677">Repeat</keyword>
<evidence type="ECO:0000256" key="3">
    <source>
        <dbReference type="ARBA" id="ARBA00022737"/>
    </source>
</evidence>
<dbReference type="InterPro" id="IPR036605">
    <property type="entry name" value="Mago_nashi_sf"/>
</dbReference>
<dbReference type="AlphaFoldDB" id="A0A2I1GS73"/>
<evidence type="ECO:0000313" key="7">
    <source>
        <dbReference type="Proteomes" id="UP000234323"/>
    </source>
</evidence>
<dbReference type="Proteomes" id="UP000234323">
    <property type="component" value="Unassembled WGS sequence"/>
</dbReference>
<comment type="subcellular location">
    <subcellularLocation>
        <location evidence="1">Nucleus</location>
    </subcellularLocation>
</comment>
<feature type="domain" description="Pre-mRNA-splicing factor Syf1/CRNKL1-like C-terminal HAT-repeats" evidence="5">
    <location>
        <begin position="94"/>
        <end position="149"/>
    </location>
</feature>
<dbReference type="Gene3D" id="3.30.1560.10">
    <property type="entry name" value="Mago nashi"/>
    <property type="match status" value="1"/>
</dbReference>
<reference evidence="6 7" key="1">
    <citation type="submission" date="2015-10" db="EMBL/GenBank/DDBJ databases">
        <title>Genome analyses suggest a sexual origin of heterokaryosis in a supposedly ancient asexual fungus.</title>
        <authorList>
            <person name="Ropars J."/>
            <person name="Sedzielewska K."/>
            <person name="Noel J."/>
            <person name="Charron P."/>
            <person name="Farinelli L."/>
            <person name="Marton T."/>
            <person name="Kruger M."/>
            <person name="Pelin A."/>
            <person name="Brachmann A."/>
            <person name="Corradi N."/>
        </authorList>
    </citation>
    <scope>NUCLEOTIDE SEQUENCE [LARGE SCALE GENOMIC DNA]</scope>
    <source>
        <strain evidence="6 7">A4</strain>
    </source>
</reference>
<dbReference type="Pfam" id="PF02792">
    <property type="entry name" value="Mago_nashi"/>
    <property type="match status" value="1"/>
</dbReference>
<dbReference type="SUPFAM" id="SSF89817">
    <property type="entry name" value="Mago nashi protein"/>
    <property type="match status" value="1"/>
</dbReference>
<sequence length="153" mass="18885">MGEDEEFYIKSINNERIKKNYSKKQDHEKDDQKWSKKNVVKQQEFEIRLDNEHIYLRLQKLNFLLAYKKYKISNTWYFRLLSYILKSNLSKKKLSDITYTCKIYEWAILLDKEAKNMSLKYVELEYKLEKIDRTRTLYAYISQFCNLRIVLFF</sequence>
<protein>
    <recommendedName>
        <fullName evidence="5">Pre-mRNA-splicing factor Syf1/CRNKL1-like C-terminal HAT-repeats domain-containing protein</fullName>
    </recommendedName>
</protein>
<dbReference type="Pfam" id="PF23231">
    <property type="entry name" value="HAT_Syf1_CNRKL1_C"/>
    <property type="match status" value="1"/>
</dbReference>
<evidence type="ECO:0000256" key="1">
    <source>
        <dbReference type="ARBA" id="ARBA00004123"/>
    </source>
</evidence>
<evidence type="ECO:0000256" key="2">
    <source>
        <dbReference type="ARBA" id="ARBA00009270"/>
    </source>
</evidence>
<accession>A0A2I1GS73</accession>
<keyword evidence="4" id="KW-0539">Nucleus</keyword>
<evidence type="ECO:0000313" key="6">
    <source>
        <dbReference type="EMBL" id="PKY49500.1"/>
    </source>
</evidence>
<gene>
    <name evidence="6" type="ORF">RhiirA4_465530</name>
</gene>
<dbReference type="EMBL" id="LLXI01000750">
    <property type="protein sequence ID" value="PKY49500.1"/>
    <property type="molecule type" value="Genomic_DNA"/>
</dbReference>
<comment type="similarity">
    <text evidence="2">Belongs to the mago nashi family.</text>
</comment>
<proteinExistence type="inferred from homology"/>
<evidence type="ECO:0000256" key="4">
    <source>
        <dbReference type="ARBA" id="ARBA00023242"/>
    </source>
</evidence>
<dbReference type="InterPro" id="IPR055430">
    <property type="entry name" value="HAT_Syf1_CNRKL1_C"/>
</dbReference>